<evidence type="ECO:0000313" key="3">
    <source>
        <dbReference type="Proteomes" id="UP000054047"/>
    </source>
</evidence>
<dbReference type="OrthoDB" id="5793741at2759"/>
<evidence type="ECO:0000256" key="1">
    <source>
        <dbReference type="SAM" id="SignalP"/>
    </source>
</evidence>
<reference evidence="2 3" key="1">
    <citation type="submission" date="2013-12" db="EMBL/GenBank/DDBJ databases">
        <title>Draft genome of the parsitic nematode Ancylostoma duodenale.</title>
        <authorList>
            <person name="Mitreva M."/>
        </authorList>
    </citation>
    <scope>NUCLEOTIDE SEQUENCE [LARGE SCALE GENOMIC DNA]</scope>
    <source>
        <strain evidence="2 3">Zhejiang</strain>
    </source>
</reference>
<evidence type="ECO:0000313" key="2">
    <source>
        <dbReference type="EMBL" id="KIH62757.1"/>
    </source>
</evidence>
<dbReference type="EMBL" id="KN729097">
    <property type="protein sequence ID" value="KIH62757.1"/>
    <property type="molecule type" value="Genomic_DNA"/>
</dbReference>
<keyword evidence="3" id="KW-1185">Reference proteome</keyword>
<dbReference type="AlphaFoldDB" id="A0A0C2DJT2"/>
<feature type="signal peptide" evidence="1">
    <location>
        <begin position="1"/>
        <end position="28"/>
    </location>
</feature>
<organism evidence="2 3">
    <name type="scientific">Ancylostoma duodenale</name>
    <dbReference type="NCBI Taxonomy" id="51022"/>
    <lineage>
        <taxon>Eukaryota</taxon>
        <taxon>Metazoa</taxon>
        <taxon>Ecdysozoa</taxon>
        <taxon>Nematoda</taxon>
        <taxon>Chromadorea</taxon>
        <taxon>Rhabditida</taxon>
        <taxon>Rhabditina</taxon>
        <taxon>Rhabditomorpha</taxon>
        <taxon>Strongyloidea</taxon>
        <taxon>Ancylostomatidae</taxon>
        <taxon>Ancylostomatinae</taxon>
        <taxon>Ancylostoma</taxon>
    </lineage>
</organism>
<gene>
    <name evidence="2" type="ORF">ANCDUO_06956</name>
</gene>
<accession>A0A0C2DJT2</accession>
<name>A0A0C2DJT2_9BILA</name>
<feature type="chain" id="PRO_5002147466" evidence="1">
    <location>
        <begin position="29"/>
        <end position="133"/>
    </location>
</feature>
<keyword evidence="1" id="KW-0732">Signal</keyword>
<proteinExistence type="predicted"/>
<sequence>MNLQISSYKMLNFASLAVLLCSIFFSLAQECKHIRFETKAEAERRAVFERCLVSCNESPRGPNPCYNCILPYKGFGCLLKREELIGCETDCALQSGENEFMRCLQRCAQKRRTLKKLRGFKAVREEKRPSQLL</sequence>
<protein>
    <submittedName>
        <fullName evidence="2">Uncharacterized protein</fullName>
    </submittedName>
</protein>
<dbReference type="Proteomes" id="UP000054047">
    <property type="component" value="Unassembled WGS sequence"/>
</dbReference>